<reference evidence="1 2" key="1">
    <citation type="submission" date="2018-11" db="EMBL/GenBank/DDBJ databases">
        <authorList>
            <consortium name="Pathogen Informatics"/>
        </authorList>
    </citation>
    <scope>NUCLEOTIDE SEQUENCE [LARGE SCALE GENOMIC DNA]</scope>
</reference>
<organism evidence="1">
    <name type="scientific">Heligmosomoides polygyrus</name>
    <name type="common">Parasitic roundworm</name>
    <dbReference type="NCBI Taxonomy" id="6339"/>
    <lineage>
        <taxon>Eukaryota</taxon>
        <taxon>Metazoa</taxon>
        <taxon>Ecdysozoa</taxon>
        <taxon>Nematoda</taxon>
        <taxon>Chromadorea</taxon>
        <taxon>Rhabditida</taxon>
        <taxon>Rhabditina</taxon>
        <taxon>Rhabditomorpha</taxon>
        <taxon>Strongyloidea</taxon>
        <taxon>Heligmosomidae</taxon>
        <taxon>Heligmosomoides</taxon>
    </lineage>
</organism>
<dbReference type="OrthoDB" id="5917822at2759"/>
<proteinExistence type="predicted"/>
<sequence length="284" mass="33012">MANVCIFRDGGRLEEYDEFWPVRWARHRVYEKPENTVLFHFLKFSTMMFQIIMCLRRTVRFIACVLLSILCYLVLFSICCIPCCYHYTCRRHSFYHRHKCSRTFIRCCSHVFHYTVFFLSLLGAISLVILNLILLSSVHILGSNSLAPEIDRVSFLLLLAESLERVCITLLPTSRSIHAAILPSPVFSVQSLEQNVNDAFLPSDNKASTVCKPLWEDGGLNLGFRRKEAGPWQTRRQFGDRLIVRDLTYSDLTLLVSPQWFLNLLWTSGQVKNCRKSYHFSALR</sequence>
<reference evidence="3" key="2">
    <citation type="submission" date="2019-09" db="UniProtKB">
        <authorList>
            <consortium name="WormBaseParasite"/>
        </authorList>
    </citation>
    <scope>IDENTIFICATION</scope>
</reference>
<name>A0A3P7ZQE5_HELPZ</name>
<keyword evidence="2" id="KW-1185">Reference proteome</keyword>
<evidence type="ECO:0000313" key="1">
    <source>
        <dbReference type="EMBL" id="VDP03867.1"/>
    </source>
</evidence>
<evidence type="ECO:0000313" key="2">
    <source>
        <dbReference type="Proteomes" id="UP000050761"/>
    </source>
</evidence>
<protein>
    <submittedName>
        <fullName evidence="1 3">Uncharacterized protein</fullName>
    </submittedName>
</protein>
<dbReference type="Proteomes" id="UP000050761">
    <property type="component" value="Unassembled WGS sequence"/>
</dbReference>
<dbReference type="AlphaFoldDB" id="A0A3P7ZQE5"/>
<evidence type="ECO:0000313" key="3">
    <source>
        <dbReference type="WBParaSite" id="HPBE_0001577001-mRNA-1"/>
    </source>
</evidence>
<accession>A0A3P7ZQE5</accession>
<dbReference type="WBParaSite" id="HPBE_0001577001-mRNA-1">
    <property type="protein sequence ID" value="HPBE_0001577001-mRNA-1"/>
    <property type="gene ID" value="HPBE_0001577001"/>
</dbReference>
<gene>
    <name evidence="1" type="ORF">HPBE_LOCUS15769</name>
</gene>
<dbReference type="EMBL" id="UZAH01029033">
    <property type="protein sequence ID" value="VDP03867.1"/>
    <property type="molecule type" value="Genomic_DNA"/>
</dbReference>